<dbReference type="EMBL" id="KK114536">
    <property type="protein sequence ID" value="KFM62665.1"/>
    <property type="molecule type" value="Genomic_DNA"/>
</dbReference>
<evidence type="ECO:0000313" key="1">
    <source>
        <dbReference type="EMBL" id="KFM62665.1"/>
    </source>
</evidence>
<proteinExistence type="predicted"/>
<organism evidence="1 2">
    <name type="scientific">Stegodyphus mimosarum</name>
    <name type="common">African social velvet spider</name>
    <dbReference type="NCBI Taxonomy" id="407821"/>
    <lineage>
        <taxon>Eukaryota</taxon>
        <taxon>Metazoa</taxon>
        <taxon>Ecdysozoa</taxon>
        <taxon>Arthropoda</taxon>
        <taxon>Chelicerata</taxon>
        <taxon>Arachnida</taxon>
        <taxon>Araneae</taxon>
        <taxon>Araneomorphae</taxon>
        <taxon>Entelegynae</taxon>
        <taxon>Eresoidea</taxon>
        <taxon>Eresidae</taxon>
        <taxon>Stegodyphus</taxon>
    </lineage>
</organism>
<dbReference type="Proteomes" id="UP000054359">
    <property type="component" value="Unassembled WGS sequence"/>
</dbReference>
<gene>
    <name evidence="1" type="ORF">X975_23065</name>
</gene>
<keyword evidence="2" id="KW-1185">Reference proteome</keyword>
<reference evidence="1 2" key="1">
    <citation type="submission" date="2013-11" db="EMBL/GenBank/DDBJ databases">
        <title>Genome sequencing of Stegodyphus mimosarum.</title>
        <authorList>
            <person name="Bechsgaard J."/>
        </authorList>
    </citation>
    <scope>NUCLEOTIDE SEQUENCE [LARGE SCALE GENOMIC DNA]</scope>
</reference>
<evidence type="ECO:0000313" key="2">
    <source>
        <dbReference type="Proteomes" id="UP000054359"/>
    </source>
</evidence>
<protein>
    <submittedName>
        <fullName evidence="1">Uncharacterized protein</fullName>
    </submittedName>
</protein>
<feature type="non-terminal residue" evidence="1">
    <location>
        <position position="38"/>
    </location>
</feature>
<dbReference type="AlphaFoldDB" id="A0A087TC26"/>
<accession>A0A087TC26</accession>
<sequence>MHLYCNSLGDFHQNILCFSRKVLLRHHNQILLISQETQ</sequence>
<name>A0A087TC26_STEMI</name>